<dbReference type="GO" id="GO:0016787">
    <property type="term" value="F:hydrolase activity"/>
    <property type="evidence" value="ECO:0007669"/>
    <property type="project" value="UniProtKB-KW"/>
</dbReference>
<comment type="caution">
    <text evidence="10">The sequence shown here is derived from an EMBL/GenBank/DDBJ whole genome shotgun (WGS) entry which is preliminary data.</text>
</comment>
<evidence type="ECO:0000313" key="10">
    <source>
        <dbReference type="EMBL" id="RGO09737.1"/>
    </source>
</evidence>
<dbReference type="AlphaFoldDB" id="A0A3E5FR07"/>
<organism evidence="10 11">
    <name type="scientific">Thomasclavelia spiroformis</name>
    <dbReference type="NCBI Taxonomy" id="29348"/>
    <lineage>
        <taxon>Bacteria</taxon>
        <taxon>Bacillati</taxon>
        <taxon>Bacillota</taxon>
        <taxon>Erysipelotrichia</taxon>
        <taxon>Erysipelotrichales</taxon>
        <taxon>Coprobacillaceae</taxon>
        <taxon>Thomasclavelia</taxon>
    </lineage>
</organism>
<comment type="subunit">
    <text evidence="9">Homodimer, forms a heterotetramer with a Cas1 homodimer.</text>
</comment>
<proteinExistence type="inferred from homology"/>
<evidence type="ECO:0000313" key="11">
    <source>
        <dbReference type="Proteomes" id="UP000261087"/>
    </source>
</evidence>
<evidence type="ECO:0000256" key="2">
    <source>
        <dbReference type="ARBA" id="ARBA00009959"/>
    </source>
</evidence>
<dbReference type="Proteomes" id="UP000261087">
    <property type="component" value="Unassembled WGS sequence"/>
</dbReference>
<dbReference type="EC" id="3.1.-.-" evidence="9"/>
<keyword evidence="6 9" id="KW-0378">Hydrolase</keyword>
<dbReference type="CDD" id="cd09725">
    <property type="entry name" value="Cas2_I_II_III"/>
    <property type="match status" value="1"/>
</dbReference>
<keyword evidence="5 9" id="KW-0255">Endonuclease</keyword>
<evidence type="ECO:0000256" key="5">
    <source>
        <dbReference type="ARBA" id="ARBA00022759"/>
    </source>
</evidence>
<evidence type="ECO:0000256" key="1">
    <source>
        <dbReference type="ARBA" id="ARBA00001946"/>
    </source>
</evidence>
<evidence type="ECO:0000256" key="3">
    <source>
        <dbReference type="ARBA" id="ARBA00022722"/>
    </source>
</evidence>
<dbReference type="HAMAP" id="MF_01471">
    <property type="entry name" value="Cas2"/>
    <property type="match status" value="1"/>
</dbReference>
<dbReference type="GO" id="GO:0051607">
    <property type="term" value="P:defense response to virus"/>
    <property type="evidence" value="ECO:0007669"/>
    <property type="project" value="UniProtKB-UniRule"/>
</dbReference>
<comment type="cofactor">
    <cofactor evidence="1 9">
        <name>Mg(2+)</name>
        <dbReference type="ChEBI" id="CHEBI:18420"/>
    </cofactor>
</comment>
<dbReference type="GO" id="GO:0043571">
    <property type="term" value="P:maintenance of CRISPR repeat elements"/>
    <property type="evidence" value="ECO:0007669"/>
    <property type="project" value="UniProtKB-UniRule"/>
</dbReference>
<keyword evidence="7 9" id="KW-0460">Magnesium</keyword>
<keyword evidence="3 9" id="KW-0540">Nuclease</keyword>
<dbReference type="PANTHER" id="PTHR34405:SF1">
    <property type="entry name" value="CRISPR-ASSOCIATED ENDORIBONUCLEASE CAS2"/>
    <property type="match status" value="1"/>
</dbReference>
<dbReference type="Pfam" id="PF09827">
    <property type="entry name" value="CRISPR_Cas2"/>
    <property type="match status" value="1"/>
</dbReference>
<evidence type="ECO:0000256" key="7">
    <source>
        <dbReference type="ARBA" id="ARBA00022842"/>
    </source>
</evidence>
<comment type="function">
    <text evidence="9">CRISPR (clustered regularly interspaced short palindromic repeat), is an adaptive immune system that provides protection against mobile genetic elements (viruses, transposable elements and conjugative plasmids). CRISPR clusters contain sequences complementary to antecedent mobile elements and target invading nucleic acids. CRISPR clusters are transcribed and processed into CRISPR RNA (crRNA). Functions as a ssRNA-specific endoribonuclease. Involved in the integration of spacer DNA into the CRISPR cassette.</text>
</comment>
<dbReference type="InterPro" id="IPR021127">
    <property type="entry name" value="CRISPR_associated_Cas2"/>
</dbReference>
<dbReference type="Gene3D" id="3.30.70.240">
    <property type="match status" value="1"/>
</dbReference>
<dbReference type="NCBIfam" id="TIGR01573">
    <property type="entry name" value="cas2"/>
    <property type="match status" value="1"/>
</dbReference>
<accession>A0A3E5FR07</accession>
<dbReference type="InterPro" id="IPR019199">
    <property type="entry name" value="Virulence_VapD/CRISPR_Cas2"/>
</dbReference>
<feature type="binding site" evidence="9">
    <location>
        <position position="21"/>
    </location>
    <ligand>
        <name>Mg(2+)</name>
        <dbReference type="ChEBI" id="CHEBI:18420"/>
        <note>catalytic</note>
    </ligand>
</feature>
<evidence type="ECO:0000256" key="9">
    <source>
        <dbReference type="HAMAP-Rule" id="MF_01471"/>
    </source>
</evidence>
<dbReference type="GO" id="GO:0004521">
    <property type="term" value="F:RNA endonuclease activity"/>
    <property type="evidence" value="ECO:0007669"/>
    <property type="project" value="InterPro"/>
</dbReference>
<protein>
    <recommendedName>
        <fullName evidence="9">CRISPR-associated endoribonuclease Cas2</fullName>
        <ecNumber evidence="9">3.1.-.-</ecNumber>
    </recommendedName>
</protein>
<name>A0A3E5FR07_9FIRM</name>
<comment type="similarity">
    <text evidence="2 9">Belongs to the CRISPR-associated endoribonuclease Cas2 protein family.</text>
</comment>
<reference evidence="10 11" key="1">
    <citation type="submission" date="2018-08" db="EMBL/GenBank/DDBJ databases">
        <title>A genome reference for cultivated species of the human gut microbiota.</title>
        <authorList>
            <person name="Zou Y."/>
            <person name="Xue W."/>
            <person name="Luo G."/>
        </authorList>
    </citation>
    <scope>NUCLEOTIDE SEQUENCE [LARGE SCALE GENOMIC DNA]</scope>
    <source>
        <strain evidence="10 11">OM02-6</strain>
    </source>
</reference>
<dbReference type="PANTHER" id="PTHR34405">
    <property type="entry name" value="CRISPR-ASSOCIATED ENDORIBONUCLEASE CAS2"/>
    <property type="match status" value="1"/>
</dbReference>
<evidence type="ECO:0000256" key="4">
    <source>
        <dbReference type="ARBA" id="ARBA00022723"/>
    </source>
</evidence>
<evidence type="ECO:0000256" key="8">
    <source>
        <dbReference type="ARBA" id="ARBA00023118"/>
    </source>
</evidence>
<dbReference type="GO" id="GO:0046872">
    <property type="term" value="F:metal ion binding"/>
    <property type="evidence" value="ECO:0007669"/>
    <property type="project" value="UniProtKB-UniRule"/>
</dbReference>
<sequence length="105" mass="12687">MKKYMKGLKYGGNMYLIVIYDIKQEENYTKRQRYVFKTCKKYLTHIQNSVFEGELDRAQYLSLSSELKKYLIEDIDSCIIFSARNNIWMKKDFITRKLEGNDQFI</sequence>
<dbReference type="EMBL" id="QSVF01000014">
    <property type="protein sequence ID" value="RGO09737.1"/>
    <property type="molecule type" value="Genomic_DNA"/>
</dbReference>
<evidence type="ECO:0000256" key="6">
    <source>
        <dbReference type="ARBA" id="ARBA00022801"/>
    </source>
</evidence>
<keyword evidence="8 9" id="KW-0051">Antiviral defense</keyword>
<gene>
    <name evidence="9 10" type="primary">cas2</name>
    <name evidence="10" type="ORF">DXB31_06735</name>
</gene>
<dbReference type="SUPFAM" id="SSF143430">
    <property type="entry name" value="TTP0101/SSO1404-like"/>
    <property type="match status" value="1"/>
</dbReference>
<keyword evidence="4 9" id="KW-0479">Metal-binding</keyword>